<keyword evidence="1" id="KW-0808">Transferase</keyword>
<protein>
    <recommendedName>
        <fullName evidence="4">Galactose-1-phosphate uridyl transferase N-terminal domain-containing protein</fullName>
    </recommendedName>
</protein>
<dbReference type="InterPro" id="IPR005849">
    <property type="entry name" value="GalP_Utransf_N"/>
</dbReference>
<dbReference type="Pfam" id="PF01087">
    <property type="entry name" value="GalP_UDP_transf"/>
    <property type="match status" value="1"/>
</dbReference>
<keyword evidence="2" id="KW-0548">Nucleotidyltransferase</keyword>
<evidence type="ECO:0000313" key="5">
    <source>
        <dbReference type="EMBL" id="PIP63302.1"/>
    </source>
</evidence>
<gene>
    <name evidence="5" type="ORF">COW97_03175</name>
</gene>
<evidence type="ECO:0000313" key="6">
    <source>
        <dbReference type="Proteomes" id="UP000229699"/>
    </source>
</evidence>
<dbReference type="InterPro" id="IPR053177">
    <property type="entry name" value="ADP-glucose_phosphorylase"/>
</dbReference>
<dbReference type="InterPro" id="IPR036265">
    <property type="entry name" value="HIT-like_sf"/>
</dbReference>
<reference evidence="5 6" key="1">
    <citation type="submission" date="2017-09" db="EMBL/GenBank/DDBJ databases">
        <title>Depth-based differentiation of microbial function through sediment-hosted aquifers and enrichment of novel symbionts in the deep terrestrial subsurface.</title>
        <authorList>
            <person name="Probst A.J."/>
            <person name="Ladd B."/>
            <person name="Jarett J.K."/>
            <person name="Geller-Mcgrath D.E."/>
            <person name="Sieber C.M."/>
            <person name="Emerson J.B."/>
            <person name="Anantharaman K."/>
            <person name="Thomas B.C."/>
            <person name="Malmstrom R."/>
            <person name="Stieglmeier M."/>
            <person name="Klingl A."/>
            <person name="Woyke T."/>
            <person name="Ryan C.M."/>
            <person name="Banfield J.F."/>
        </authorList>
    </citation>
    <scope>NUCLEOTIDE SEQUENCE [LARGE SCALE GENOMIC DNA]</scope>
    <source>
        <strain evidence="5">CG22_combo_CG10-13_8_21_14_all_34_12</strain>
    </source>
</reference>
<evidence type="ECO:0000256" key="2">
    <source>
        <dbReference type="ARBA" id="ARBA00022695"/>
    </source>
</evidence>
<organism evidence="5 6">
    <name type="scientific">Candidatus Roizmanbacteria bacterium CG22_combo_CG10-13_8_21_14_all_34_12</name>
    <dbReference type="NCBI Taxonomy" id="1974860"/>
    <lineage>
        <taxon>Bacteria</taxon>
        <taxon>Candidatus Roizmaniibacteriota</taxon>
    </lineage>
</organism>
<feature type="domain" description="Galactose-1-phosphate uridyl transferase N-terminal" evidence="4">
    <location>
        <begin position="76"/>
        <end position="137"/>
    </location>
</feature>
<dbReference type="SUPFAM" id="SSF54197">
    <property type="entry name" value="HIT-like"/>
    <property type="match status" value="1"/>
</dbReference>
<evidence type="ECO:0000256" key="1">
    <source>
        <dbReference type="ARBA" id="ARBA00022679"/>
    </source>
</evidence>
<dbReference type="GO" id="GO:0008108">
    <property type="term" value="F:UDP-glucose:hexose-1-phosphate uridylyltransferase activity"/>
    <property type="evidence" value="ECO:0007669"/>
    <property type="project" value="InterPro"/>
</dbReference>
<evidence type="ECO:0000256" key="3">
    <source>
        <dbReference type="ARBA" id="ARBA00023277"/>
    </source>
</evidence>
<dbReference type="Gene3D" id="3.30.428.10">
    <property type="entry name" value="HIT-like"/>
    <property type="match status" value="3"/>
</dbReference>
<dbReference type="Proteomes" id="UP000229699">
    <property type="component" value="Unassembled WGS sequence"/>
</dbReference>
<evidence type="ECO:0000259" key="4">
    <source>
        <dbReference type="Pfam" id="PF01087"/>
    </source>
</evidence>
<comment type="caution">
    <text evidence="5">The sequence shown here is derived from an EMBL/GenBank/DDBJ whole genome shotgun (WGS) entry which is preliminary data.</text>
</comment>
<dbReference type="PANTHER" id="PTHR42763">
    <property type="entry name" value="ADP-GLUCOSE PHOSPHORYLASE"/>
    <property type="match status" value="1"/>
</dbReference>
<dbReference type="EMBL" id="PCTC01000068">
    <property type="protein sequence ID" value="PIP63302.1"/>
    <property type="molecule type" value="Genomic_DNA"/>
</dbReference>
<dbReference type="PANTHER" id="PTHR42763:SF2">
    <property type="entry name" value="ADP-GLUCOSE PHOSPHORYLASE"/>
    <property type="match status" value="1"/>
</dbReference>
<accession>A0A2H0C081</accession>
<dbReference type="AlphaFoldDB" id="A0A2H0C081"/>
<name>A0A2H0C081_9BACT</name>
<keyword evidence="3" id="KW-0119">Carbohydrate metabolism</keyword>
<proteinExistence type="predicted"/>
<dbReference type="GO" id="GO:0006012">
    <property type="term" value="P:galactose metabolic process"/>
    <property type="evidence" value="ECO:0007669"/>
    <property type="project" value="InterPro"/>
</dbReference>
<sequence>MPNYIPDFSKTHWMVSNPVRTTRTGMDGKPFRCPFCAGSEGDTPPEVYRLGKGEANKPEWSVRVFANLFPITELHEVVVHSPDHEKNLEDFPLVQVENIIKTYISRFNLLKSKGKVFIFHNYALISGASLAHPHSQITVVPNDIPTVTLPIQPQVNVVEQVGEFISYCPDYSEWSYETWIKPIFNFQFSIFNQTQISNFSKILQSTILKLKKIHDGNLYYSKKPFGYNFYIQPYGDWFLRIIPRFMERAGFELSTGIMVNSVEAKKASEELKKLV</sequence>